<dbReference type="CDD" id="cd03354">
    <property type="entry name" value="LbH_SAT"/>
    <property type="match status" value="1"/>
</dbReference>
<organism evidence="5 6">
    <name type="scientific">Streptomyces niveiscabiei</name>
    <dbReference type="NCBI Taxonomy" id="164115"/>
    <lineage>
        <taxon>Bacteria</taxon>
        <taxon>Bacillati</taxon>
        <taxon>Actinomycetota</taxon>
        <taxon>Actinomycetes</taxon>
        <taxon>Kitasatosporales</taxon>
        <taxon>Streptomycetaceae</taxon>
        <taxon>Streptomyces</taxon>
    </lineage>
</organism>
<reference evidence="5 6" key="1">
    <citation type="submission" date="2024-12" db="EMBL/GenBank/DDBJ databases">
        <title>Forecasting of Potato common scab and diversities of Pathogenic streptomyces spp. in china.</title>
        <authorList>
            <person name="Handique U."/>
            <person name="Wu J."/>
        </authorList>
    </citation>
    <scope>NUCLEOTIDE SEQUENCE [LARGE SCALE GENOMIC DNA]</scope>
    <source>
        <strain evidence="5 6">ZRIMU1530</strain>
    </source>
</reference>
<keyword evidence="6" id="KW-1185">Reference proteome</keyword>
<comment type="caution">
    <text evidence="5">The sequence shown here is derived from an EMBL/GenBank/DDBJ whole genome shotgun (WGS) entry which is preliminary data.</text>
</comment>
<evidence type="ECO:0000313" key="5">
    <source>
        <dbReference type="EMBL" id="MFM9609175.1"/>
    </source>
</evidence>
<proteinExistence type="predicted"/>
<name>A0ABW9HM78_9ACTN</name>
<evidence type="ECO:0000256" key="2">
    <source>
        <dbReference type="ARBA" id="ARBA00022605"/>
    </source>
</evidence>
<accession>A0ABW9HM78</accession>
<dbReference type="InterPro" id="IPR011004">
    <property type="entry name" value="Trimer_LpxA-like_sf"/>
</dbReference>
<protein>
    <submittedName>
        <fullName evidence="5">Serine O-acetyltransferase</fullName>
        <ecNumber evidence="5">2.3.1.30</ecNumber>
    </submittedName>
</protein>
<gene>
    <name evidence="5" type="ORF">ACKI18_10655</name>
</gene>
<dbReference type="EMBL" id="JBJVNI010000005">
    <property type="protein sequence ID" value="MFM9609175.1"/>
    <property type="molecule type" value="Genomic_DNA"/>
</dbReference>
<comment type="pathway">
    <text evidence="1">Amino-acid biosynthesis; L-cysteine biosynthesis; L-cysteine from L-serine: step 1/2.</text>
</comment>
<keyword evidence="3 5" id="KW-0808">Transferase</keyword>
<keyword evidence="2" id="KW-0028">Amino-acid biosynthesis</keyword>
<dbReference type="RefSeq" id="WP_409121058.1">
    <property type="nucleotide sequence ID" value="NZ_JBJVNI010000005.1"/>
</dbReference>
<dbReference type="Gene3D" id="2.160.10.10">
    <property type="entry name" value="Hexapeptide repeat proteins"/>
    <property type="match status" value="1"/>
</dbReference>
<dbReference type="InterPro" id="IPR045304">
    <property type="entry name" value="LbH_SAT"/>
</dbReference>
<dbReference type="EC" id="2.3.1.30" evidence="5"/>
<evidence type="ECO:0000256" key="1">
    <source>
        <dbReference type="ARBA" id="ARBA00004876"/>
    </source>
</evidence>
<sequence length="240" mass="25893">MKDTVPVRRVEADVRRILRRVGGDLARGGLTPGAAQELTADVPLRVLEDLYALVARDPAARSSPVYAYESYLSFRALLAHRVAHELHRFAVALAQDGGVLVAARRIAEWAKRESGVEIHPAAVIGSRAVIDHGYGTVIGEQVRIGSDCYLLQNVVLGSRAIRSGPAQWVGRRHPRIGNRVEFAGNVSVFGPVTIGDDCRIESGARVTTNVPAGSRVRVVSVLQVTHRGVRGAEHAADRAH</sequence>
<dbReference type="Gene3D" id="1.10.3130.10">
    <property type="entry name" value="serine acetyltransferase, domain 1"/>
    <property type="match status" value="1"/>
</dbReference>
<evidence type="ECO:0000256" key="3">
    <source>
        <dbReference type="ARBA" id="ARBA00022679"/>
    </source>
</evidence>
<dbReference type="GO" id="GO:0009001">
    <property type="term" value="F:serine O-acetyltransferase activity"/>
    <property type="evidence" value="ECO:0007669"/>
    <property type="project" value="UniProtKB-EC"/>
</dbReference>
<keyword evidence="4 5" id="KW-0012">Acyltransferase</keyword>
<dbReference type="SUPFAM" id="SSF51161">
    <property type="entry name" value="Trimeric LpxA-like enzymes"/>
    <property type="match status" value="1"/>
</dbReference>
<dbReference type="InterPro" id="IPR042122">
    <property type="entry name" value="Ser_AcTrfase_N_sf"/>
</dbReference>
<dbReference type="Proteomes" id="UP001631957">
    <property type="component" value="Unassembled WGS sequence"/>
</dbReference>
<dbReference type="PANTHER" id="PTHR42811">
    <property type="entry name" value="SERINE ACETYLTRANSFERASE"/>
    <property type="match status" value="1"/>
</dbReference>
<evidence type="ECO:0000256" key="4">
    <source>
        <dbReference type="ARBA" id="ARBA00023315"/>
    </source>
</evidence>
<evidence type="ECO:0000313" key="6">
    <source>
        <dbReference type="Proteomes" id="UP001631957"/>
    </source>
</evidence>